<proteinExistence type="predicted"/>
<reference evidence="1" key="1">
    <citation type="submission" date="2019-11" db="EMBL/GenBank/DDBJ databases">
        <title>Description of Pedobacter sp. LMG 31464T.</title>
        <authorList>
            <person name="Carlier A."/>
            <person name="Qi S."/>
            <person name="Vandamme P."/>
        </authorList>
    </citation>
    <scope>NUCLEOTIDE SEQUENCE</scope>
    <source>
        <strain evidence="1">LMG 31464</strain>
    </source>
</reference>
<dbReference type="Proteomes" id="UP000601055">
    <property type="component" value="Unassembled WGS sequence"/>
</dbReference>
<dbReference type="RefSeq" id="WP_182923601.1">
    <property type="nucleotide sequence ID" value="NZ_WNXD01000002.1"/>
</dbReference>
<protein>
    <submittedName>
        <fullName evidence="1">Uncharacterized protein</fullName>
    </submittedName>
</protein>
<sequence length="182" mass="20697">MDNLIGVNPSSILVHGPTKLLVDAYLWHDANLGMIASYTPTLFDVNDHFGIFRGVDMVEAFAQAINASCGFFIESKKLNCNLDVLKAEFTPLFLSIGQVNFMGFLEEGEKMICVGQIKQYKFRQMTCDGRIYKVPHSFDLHSYFENYTSEQFLAFDFPEDFLPIAELTNIVGKVIKKEKMLK</sequence>
<keyword evidence="2" id="KW-1185">Reference proteome</keyword>
<name>A0A923IVF3_9SPHI</name>
<dbReference type="Gene3D" id="3.10.129.10">
    <property type="entry name" value="Hotdog Thioesterase"/>
    <property type="match status" value="1"/>
</dbReference>
<comment type="caution">
    <text evidence="1">The sequence shown here is derived from an EMBL/GenBank/DDBJ whole genome shotgun (WGS) entry which is preliminary data.</text>
</comment>
<dbReference type="EMBL" id="WNXD01000002">
    <property type="protein sequence ID" value="MBB2146970.1"/>
    <property type="molecule type" value="Genomic_DNA"/>
</dbReference>
<organism evidence="1 2">
    <name type="scientific">Pedobacter planticolens</name>
    <dbReference type="NCBI Taxonomy" id="2679964"/>
    <lineage>
        <taxon>Bacteria</taxon>
        <taxon>Pseudomonadati</taxon>
        <taxon>Bacteroidota</taxon>
        <taxon>Sphingobacteriia</taxon>
        <taxon>Sphingobacteriales</taxon>
        <taxon>Sphingobacteriaceae</taxon>
        <taxon>Pedobacter</taxon>
    </lineage>
</organism>
<evidence type="ECO:0000313" key="2">
    <source>
        <dbReference type="Proteomes" id="UP000601055"/>
    </source>
</evidence>
<dbReference type="AlphaFoldDB" id="A0A923IVF3"/>
<gene>
    <name evidence="1" type="ORF">GM921_15815</name>
</gene>
<accession>A0A923IVF3</accession>
<evidence type="ECO:0000313" key="1">
    <source>
        <dbReference type="EMBL" id="MBB2146970.1"/>
    </source>
</evidence>